<sequence>MAKRQLGLSKAHKNKKAKKEETPVEEPKDGGMVIELPKDIDPSNEIDSIKGLWETYKKDMNELVLNGIIHECDRMLRNGETVNDLFYSYYGLSIAELSKYQEEEKVFEEALDRIDTGIEKFPESINLYFVKAKVTIMKYLNEGDFKDDVLSIYEKAEKHSEDTKNFDYFNDDNYEFLEILNHYVGEEEENAEEDEEDETLQKYKDWLLKHTEVFIKRCNEDMKKKVYKHLGNLYLQSSEEPSTIYTTLEYEDHPEPTINGKDKDQAQKEALDLLNKAVSYFRKSWDDEDVETWVGVGEALISLGNVDNDNQEKWYQEAEEILTKANNVTNGKYKDILNQLKED</sequence>
<evidence type="ECO:0000313" key="2">
    <source>
        <dbReference type="Proteomes" id="UP001152531"/>
    </source>
</evidence>
<evidence type="ECO:0000313" key="1">
    <source>
        <dbReference type="EMBL" id="CAH6721302.1"/>
    </source>
</evidence>
<organism evidence="1 2">
    <name type="scientific">[Candida] jaroonii</name>
    <dbReference type="NCBI Taxonomy" id="467808"/>
    <lineage>
        <taxon>Eukaryota</taxon>
        <taxon>Fungi</taxon>
        <taxon>Dikarya</taxon>
        <taxon>Ascomycota</taxon>
        <taxon>Saccharomycotina</taxon>
        <taxon>Pichiomycetes</taxon>
        <taxon>Debaryomycetaceae</taxon>
        <taxon>Yamadazyma</taxon>
    </lineage>
</organism>
<name>A0ACA9Y9H3_9ASCO</name>
<comment type="caution">
    <text evidence="1">The sequence shown here is derived from an EMBL/GenBank/DDBJ whole genome shotgun (WGS) entry which is preliminary data.</text>
</comment>
<dbReference type="Proteomes" id="UP001152531">
    <property type="component" value="Unassembled WGS sequence"/>
</dbReference>
<gene>
    <name evidence="1" type="ORF">CLIB1444_05S08064</name>
</gene>
<reference evidence="1" key="1">
    <citation type="submission" date="2022-06" db="EMBL/GenBank/DDBJ databases">
        <authorList>
            <person name="Legras J.-L."/>
            <person name="Devillers H."/>
            <person name="Grondin C."/>
        </authorList>
    </citation>
    <scope>NUCLEOTIDE SEQUENCE</scope>
    <source>
        <strain evidence="1">CLIB 1444</strain>
    </source>
</reference>
<protein>
    <submittedName>
        <fullName evidence="1">Enhancer of translation termination 1</fullName>
    </submittedName>
</protein>
<accession>A0ACA9Y9H3</accession>
<dbReference type="EMBL" id="CALSDN010000005">
    <property type="protein sequence ID" value="CAH6721302.1"/>
    <property type="molecule type" value="Genomic_DNA"/>
</dbReference>
<keyword evidence="2" id="KW-1185">Reference proteome</keyword>
<proteinExistence type="predicted"/>